<name>A0A6A3L2A2_9STRA</name>
<gene>
    <name evidence="1" type="ORF">PR001_g15322</name>
</gene>
<protein>
    <submittedName>
        <fullName evidence="1">Uncharacterized protein</fullName>
    </submittedName>
</protein>
<dbReference type="Proteomes" id="UP000429607">
    <property type="component" value="Unassembled WGS sequence"/>
</dbReference>
<proteinExistence type="predicted"/>
<sequence length="143" mass="15012">MRVLEKAGQAGGMCADLIGGGLTEPGTAELPELDPFFMKVQFIVNSEMLVVHPCAKLVESMCPGYGKVSCEQGQMLQGQVRQWLLHYFALSEEQIAAKNEATSLEDWSPGVGGVGDSALTGLVHAMLTDSTDATVPTGGAANV</sequence>
<evidence type="ECO:0000313" key="2">
    <source>
        <dbReference type="Proteomes" id="UP000429607"/>
    </source>
</evidence>
<accession>A0A6A3L2A2</accession>
<dbReference type="EMBL" id="QXFV01001148">
    <property type="protein sequence ID" value="KAE9013771.1"/>
    <property type="molecule type" value="Genomic_DNA"/>
</dbReference>
<evidence type="ECO:0000313" key="1">
    <source>
        <dbReference type="EMBL" id="KAE9013771.1"/>
    </source>
</evidence>
<reference evidence="1 2" key="1">
    <citation type="submission" date="2018-09" db="EMBL/GenBank/DDBJ databases">
        <title>Genomic investigation of the strawberry pathogen Phytophthora fragariae indicates pathogenicity is determined by transcriptional variation in three key races.</title>
        <authorList>
            <person name="Adams T.M."/>
            <person name="Armitage A.D."/>
            <person name="Sobczyk M.K."/>
            <person name="Bates H.J."/>
            <person name="Dunwell J.M."/>
            <person name="Nellist C.F."/>
            <person name="Harrison R.J."/>
        </authorList>
    </citation>
    <scope>NUCLEOTIDE SEQUENCE [LARGE SCALE GENOMIC DNA]</scope>
    <source>
        <strain evidence="1 2">SCRP249</strain>
    </source>
</reference>
<organism evidence="1 2">
    <name type="scientific">Phytophthora rubi</name>
    <dbReference type="NCBI Taxonomy" id="129364"/>
    <lineage>
        <taxon>Eukaryota</taxon>
        <taxon>Sar</taxon>
        <taxon>Stramenopiles</taxon>
        <taxon>Oomycota</taxon>
        <taxon>Peronosporomycetes</taxon>
        <taxon>Peronosporales</taxon>
        <taxon>Peronosporaceae</taxon>
        <taxon>Phytophthora</taxon>
    </lineage>
</organism>
<dbReference type="AlphaFoldDB" id="A0A6A3L2A2"/>
<comment type="caution">
    <text evidence="1">The sequence shown here is derived from an EMBL/GenBank/DDBJ whole genome shotgun (WGS) entry which is preliminary data.</text>
</comment>